<dbReference type="EMBL" id="JAGVWE010000007">
    <property type="protein sequence ID" value="MBS3063760.1"/>
    <property type="molecule type" value="Genomic_DNA"/>
</dbReference>
<evidence type="ECO:0000313" key="2">
    <source>
        <dbReference type="Proteomes" id="UP000678237"/>
    </source>
</evidence>
<accession>A0A8T4LGW6</accession>
<dbReference type="InterPro" id="IPR014942">
    <property type="entry name" value="AbiEii"/>
</dbReference>
<proteinExistence type="predicted"/>
<keyword evidence="1" id="KW-0808">Transferase</keyword>
<reference evidence="1" key="1">
    <citation type="submission" date="2021-03" db="EMBL/GenBank/DDBJ databases">
        <authorList>
            <person name="Jaffe A."/>
        </authorList>
    </citation>
    <scope>NUCLEOTIDE SEQUENCE</scope>
    <source>
        <strain evidence="1">RIFCSPLOWO2_01_FULL_58_19</strain>
    </source>
</reference>
<protein>
    <submittedName>
        <fullName evidence="1">Nucleotidyl transferase AbiEii/AbiGii toxin family protein</fullName>
    </submittedName>
</protein>
<comment type="caution">
    <text evidence="1">The sequence shown here is derived from an EMBL/GenBank/DDBJ whole genome shotgun (WGS) entry which is preliminary data.</text>
</comment>
<gene>
    <name evidence="1" type="ORF">J4203_07915</name>
</gene>
<sequence length="259" mass="29680">MLKREELQAVAKFKGLSLRLTELDYLQDLALINIYREFGSKLVFKGGTCLYKAYKLDRFSEDLDFTAGKGFKPKNFFTRLPGLFSLLDVKAKATVEAFERSTNVYVQARGPLYDGSKESLTSLAVNISLRERVLLPVQTFPYAPIYREIRPFNLFAMDEKEILAEKIRAIHERNKARDVYDLWHLLKRRGVPAEPGLISRKMAHAGLRFTPDGFWAKVDEKKGSWERDLGGLVGGPLPSFPQVKKEIEERIQKNGLKKH</sequence>
<dbReference type="Proteomes" id="UP000678237">
    <property type="component" value="Unassembled WGS sequence"/>
</dbReference>
<dbReference type="Pfam" id="PF08843">
    <property type="entry name" value="AbiEii"/>
    <property type="match status" value="1"/>
</dbReference>
<dbReference type="Gene3D" id="3.10.450.620">
    <property type="entry name" value="JHP933, nucleotidyltransferase-like core domain"/>
    <property type="match status" value="1"/>
</dbReference>
<organism evidence="1 2">
    <name type="scientific">Candidatus Iainarchaeum sp</name>
    <dbReference type="NCBI Taxonomy" id="3101447"/>
    <lineage>
        <taxon>Archaea</taxon>
        <taxon>Candidatus Iainarchaeota</taxon>
        <taxon>Candidatus Iainarchaeia</taxon>
        <taxon>Candidatus Iainarchaeales</taxon>
        <taxon>Candidatus Iainarchaeaceae</taxon>
        <taxon>Candidatus Iainarchaeum</taxon>
    </lineage>
</organism>
<dbReference type="GO" id="GO:0016740">
    <property type="term" value="F:transferase activity"/>
    <property type="evidence" value="ECO:0007669"/>
    <property type="project" value="UniProtKB-KW"/>
</dbReference>
<name>A0A8T4LGW6_9ARCH</name>
<dbReference type="AlphaFoldDB" id="A0A8T4LGW6"/>
<evidence type="ECO:0000313" key="1">
    <source>
        <dbReference type="EMBL" id="MBS3063760.1"/>
    </source>
</evidence>
<reference evidence="1" key="2">
    <citation type="submission" date="2021-05" db="EMBL/GenBank/DDBJ databases">
        <title>Protein family content uncovers lineage relationships and bacterial pathway maintenance mechanisms in DPANN archaea.</title>
        <authorList>
            <person name="Castelle C.J."/>
            <person name="Meheust R."/>
            <person name="Jaffe A.L."/>
            <person name="Seitz K."/>
            <person name="Gong X."/>
            <person name="Baker B.J."/>
            <person name="Banfield J.F."/>
        </authorList>
    </citation>
    <scope>NUCLEOTIDE SEQUENCE</scope>
    <source>
        <strain evidence="1">RIFCSPLOWO2_01_FULL_58_19</strain>
    </source>
</reference>